<dbReference type="InterPro" id="IPR006140">
    <property type="entry name" value="D-isomer_DH_NAD-bd"/>
</dbReference>
<dbReference type="InterPro" id="IPR050857">
    <property type="entry name" value="D-2-hydroxyacid_DH"/>
</dbReference>
<gene>
    <name evidence="6" type="primary">serA</name>
    <name evidence="6" type="ORF">SPIL2461_LOCUS7185</name>
</gene>
<dbReference type="AlphaFoldDB" id="A0A812NMG2"/>
<dbReference type="GO" id="GO:0051287">
    <property type="term" value="F:NAD binding"/>
    <property type="evidence" value="ECO:0007669"/>
    <property type="project" value="InterPro"/>
</dbReference>
<dbReference type="InterPro" id="IPR029045">
    <property type="entry name" value="ClpP/crotonase-like_dom_sf"/>
</dbReference>
<evidence type="ECO:0000313" key="7">
    <source>
        <dbReference type="Proteomes" id="UP000649617"/>
    </source>
</evidence>
<evidence type="ECO:0000256" key="3">
    <source>
        <dbReference type="ARBA" id="ARBA00023027"/>
    </source>
</evidence>
<dbReference type="InterPro" id="IPR036291">
    <property type="entry name" value="NAD(P)-bd_dom_sf"/>
</dbReference>
<organism evidence="6 7">
    <name type="scientific">Symbiodinium pilosum</name>
    <name type="common">Dinoflagellate</name>
    <dbReference type="NCBI Taxonomy" id="2952"/>
    <lineage>
        <taxon>Eukaryota</taxon>
        <taxon>Sar</taxon>
        <taxon>Alveolata</taxon>
        <taxon>Dinophyceae</taxon>
        <taxon>Suessiales</taxon>
        <taxon>Symbiodiniaceae</taxon>
        <taxon>Symbiodinium</taxon>
    </lineage>
</organism>
<dbReference type="PROSITE" id="PS00166">
    <property type="entry name" value="ENOYL_COA_HYDRATASE"/>
    <property type="match status" value="1"/>
</dbReference>
<dbReference type="Gene3D" id="3.40.50.720">
    <property type="entry name" value="NAD(P)-binding Rossmann-like Domain"/>
    <property type="match status" value="2"/>
</dbReference>
<comment type="similarity">
    <text evidence="4">Belongs to the enoyl-CoA hydratase/isomerase family.</text>
</comment>
<comment type="similarity">
    <text evidence="1">Belongs to the D-isomer specific 2-hydroxyacid dehydrogenase family.</text>
</comment>
<protein>
    <submittedName>
        <fullName evidence="6">SerA protein</fullName>
    </submittedName>
</protein>
<dbReference type="Gene3D" id="3.90.226.10">
    <property type="entry name" value="2-enoyl-CoA Hydratase, Chain A, domain 1"/>
    <property type="match status" value="1"/>
</dbReference>
<dbReference type="InterPro" id="IPR029753">
    <property type="entry name" value="D-isomer_DH_CS"/>
</dbReference>
<dbReference type="Pfam" id="PF02826">
    <property type="entry name" value="2-Hacid_dh_C"/>
    <property type="match status" value="1"/>
</dbReference>
<evidence type="ECO:0000256" key="1">
    <source>
        <dbReference type="ARBA" id="ARBA00005854"/>
    </source>
</evidence>
<dbReference type="PANTHER" id="PTHR42789:SF1">
    <property type="entry name" value="D-ISOMER SPECIFIC 2-HYDROXYACID DEHYDROGENASE FAMILY PROTEIN (AFU_ORTHOLOGUE AFUA_6G10090)"/>
    <property type="match status" value="1"/>
</dbReference>
<dbReference type="GO" id="GO:0016616">
    <property type="term" value="F:oxidoreductase activity, acting on the CH-OH group of donors, NAD or NADP as acceptor"/>
    <property type="evidence" value="ECO:0007669"/>
    <property type="project" value="InterPro"/>
</dbReference>
<accession>A0A812NMG2</accession>
<evidence type="ECO:0000313" key="6">
    <source>
        <dbReference type="EMBL" id="CAE7314094.1"/>
    </source>
</evidence>
<dbReference type="PROSITE" id="PS00670">
    <property type="entry name" value="D_2_HYDROXYACID_DH_2"/>
    <property type="match status" value="1"/>
</dbReference>
<keyword evidence="7" id="KW-1185">Reference proteome</keyword>
<dbReference type="SUPFAM" id="SSF52096">
    <property type="entry name" value="ClpP/crotonase"/>
    <property type="match status" value="1"/>
</dbReference>
<comment type="caution">
    <text evidence="6">The sequence shown here is derived from an EMBL/GenBank/DDBJ whole genome shotgun (WGS) entry which is preliminary data.</text>
</comment>
<evidence type="ECO:0000259" key="5">
    <source>
        <dbReference type="Pfam" id="PF02826"/>
    </source>
</evidence>
<reference evidence="6" key="1">
    <citation type="submission" date="2021-02" db="EMBL/GenBank/DDBJ databases">
        <authorList>
            <person name="Dougan E. K."/>
            <person name="Rhodes N."/>
            <person name="Thang M."/>
            <person name="Chan C."/>
        </authorList>
    </citation>
    <scope>NUCLEOTIDE SEQUENCE</scope>
</reference>
<dbReference type="Proteomes" id="UP000649617">
    <property type="component" value="Unassembled WGS sequence"/>
</dbReference>
<dbReference type="Pfam" id="PF00378">
    <property type="entry name" value="ECH_1"/>
    <property type="match status" value="1"/>
</dbReference>
<dbReference type="InterPro" id="IPR001753">
    <property type="entry name" value="Enoyl-CoA_hydra/iso"/>
</dbReference>
<dbReference type="SUPFAM" id="SSF51735">
    <property type="entry name" value="NAD(P)-binding Rossmann-fold domains"/>
    <property type="match status" value="1"/>
</dbReference>
<dbReference type="EMBL" id="CAJNIZ010011113">
    <property type="protein sequence ID" value="CAE7314094.1"/>
    <property type="molecule type" value="Genomic_DNA"/>
</dbReference>
<dbReference type="SUPFAM" id="SSF52283">
    <property type="entry name" value="Formate/glycerate dehydrogenase catalytic domain-like"/>
    <property type="match status" value="1"/>
</dbReference>
<sequence>MAKKPITAMLMHPVVRDELFRPDHLDTIARVSHLVAETPFREVEAMDEFLPHIEVLITSWGCPRIDEHVISQMPKLKLIAHLAGSVKGFIDDAVWRRGIQVVNAVAANAVPVAEYTLAAILFANKKVFALNKNYLKYKENRAPWSKEAPNVGNYHKTIGIIGASHVGQLVMDHLQRFDMRVLIYDPFTTPLQARHSGAHKVGLAELLSHSDVVSIHAPLLADTKGMLGARELALMQDDATLINTARGGIIDQGALEAELVKGRINAILDTTDPEVLPPHNPLYQLDNVFLTPHIAGSLGDETQRLTDFIVAELERYSRSVGLKHLVRREHLALISTSADISRDDSIRAVIINAAGEHFSVGADLSAPAAAADTSLLERRRTTETGQRLMRALQEIRQPTIAAVHGAAAGAGACIASVCDFRLGTTTSRISYGEVRFGMSLMWHALPTCVHLVGPSRARELLMTGQLKDAPTLLQWGFFNELAEDEDTLSSLALTWAERLAALPPVPVQMIKRSINVVAGALDAAVMHMDADQFLLCSNTEDAGIAQRAFLNKDSATYSGR</sequence>
<evidence type="ECO:0000256" key="4">
    <source>
        <dbReference type="RuleBase" id="RU003707"/>
    </source>
</evidence>
<dbReference type="InterPro" id="IPR018376">
    <property type="entry name" value="Enoyl-CoA_hyd/isom_CS"/>
</dbReference>
<keyword evidence="2" id="KW-0560">Oxidoreductase</keyword>
<evidence type="ECO:0000256" key="2">
    <source>
        <dbReference type="ARBA" id="ARBA00023002"/>
    </source>
</evidence>
<proteinExistence type="inferred from homology"/>
<name>A0A812NMG2_SYMPI</name>
<dbReference type="PANTHER" id="PTHR42789">
    <property type="entry name" value="D-ISOMER SPECIFIC 2-HYDROXYACID DEHYDROGENASE FAMILY PROTEIN (AFU_ORTHOLOGUE AFUA_6G10090)"/>
    <property type="match status" value="1"/>
</dbReference>
<dbReference type="CDD" id="cd12167">
    <property type="entry name" value="2-Hacid_dh_8"/>
    <property type="match status" value="1"/>
</dbReference>
<feature type="domain" description="D-isomer specific 2-hydroxyacid dehydrogenase NAD-binding" evidence="5">
    <location>
        <begin position="124"/>
        <end position="295"/>
    </location>
</feature>
<dbReference type="OrthoDB" id="298012at2759"/>
<keyword evidence="3" id="KW-0520">NAD</keyword>
<dbReference type="CDD" id="cd06558">
    <property type="entry name" value="crotonase-like"/>
    <property type="match status" value="1"/>
</dbReference>